<dbReference type="PANTHER" id="PTHR30244">
    <property type="entry name" value="TRANSAMINASE"/>
    <property type="match status" value="1"/>
</dbReference>
<dbReference type="SUPFAM" id="SSF53383">
    <property type="entry name" value="PLP-dependent transferases"/>
    <property type="match status" value="1"/>
</dbReference>
<dbReference type="Pfam" id="PF01041">
    <property type="entry name" value="DegT_DnrJ_EryC1"/>
    <property type="match status" value="1"/>
</dbReference>
<feature type="active site" description="Proton acceptor" evidence="2">
    <location>
        <position position="191"/>
    </location>
</feature>
<evidence type="ECO:0000313" key="6">
    <source>
        <dbReference type="Proteomes" id="UP000557307"/>
    </source>
</evidence>
<keyword evidence="3 4" id="KW-0663">Pyridoxal phosphate</keyword>
<keyword evidence="6" id="KW-1185">Reference proteome</keyword>
<dbReference type="PANTHER" id="PTHR30244:SF34">
    <property type="entry name" value="DTDP-4-AMINO-4,6-DIDEOXYGALACTOSE TRANSAMINASE"/>
    <property type="match status" value="1"/>
</dbReference>
<dbReference type="Proteomes" id="UP000557307">
    <property type="component" value="Unassembled WGS sequence"/>
</dbReference>
<name>A0A840TXD0_9BACT</name>
<sequence>MSTSKIWLSSPHLSGHEITYIQQALDTNWVAPLGPHVDAFEQELVHYLGGGYAAALSSGTAALHLALVMLGVGPGDLVLCQSFTFAASANPIKYLGAMPVFLDSEPTTWNLCPQALEDALKHYAAQGQKPKAVIGVHLYGMPARLDELLALCAAYEVPFVEDAAEALGATYRGQAAGTFGVLSILSFNGNKIITTSGGGALLAREESWVQQARFLATQARDPAPHYQHAQVGYNYRLSNVCAGIGRAQLEVLDQRVAARRAHFDYYQAQLGYLPGLVFQPEAAGSYSNRWLSCFTLDPARAGGTSREDLRLALEAEQIESRPLWKPMHQQPVFAQAPYFGGTVADTLFEQGLCLPSGSNLTEADRERVVKIIQDQF</sequence>
<protein>
    <submittedName>
        <fullName evidence="5">dTDP-4-amino-4,6-dideoxygalactose transaminase</fullName>
    </submittedName>
</protein>
<dbReference type="InterPro" id="IPR015424">
    <property type="entry name" value="PyrdxlP-dep_Trfase"/>
</dbReference>
<dbReference type="GO" id="GO:0008483">
    <property type="term" value="F:transaminase activity"/>
    <property type="evidence" value="ECO:0007669"/>
    <property type="project" value="TreeGrafter"/>
</dbReference>
<reference evidence="5 6" key="1">
    <citation type="submission" date="2020-08" db="EMBL/GenBank/DDBJ databases">
        <title>Genomic Encyclopedia of Type Strains, Phase IV (KMG-IV): sequencing the most valuable type-strain genomes for metagenomic binning, comparative biology and taxonomic classification.</title>
        <authorList>
            <person name="Goeker M."/>
        </authorList>
    </citation>
    <scope>NUCLEOTIDE SEQUENCE [LARGE SCALE GENOMIC DNA]</scope>
    <source>
        <strain evidence="5 6">DSM 105074</strain>
    </source>
</reference>
<comment type="similarity">
    <text evidence="1 4">Belongs to the DegT/DnrJ/EryC1 family.</text>
</comment>
<evidence type="ECO:0000256" key="3">
    <source>
        <dbReference type="PIRSR" id="PIRSR000390-2"/>
    </source>
</evidence>
<evidence type="ECO:0000256" key="4">
    <source>
        <dbReference type="RuleBase" id="RU004508"/>
    </source>
</evidence>
<dbReference type="Gene3D" id="3.90.1150.10">
    <property type="entry name" value="Aspartate Aminotransferase, domain 1"/>
    <property type="match status" value="1"/>
</dbReference>
<evidence type="ECO:0000313" key="5">
    <source>
        <dbReference type="EMBL" id="MBB5284858.1"/>
    </source>
</evidence>
<evidence type="ECO:0000256" key="1">
    <source>
        <dbReference type="ARBA" id="ARBA00037999"/>
    </source>
</evidence>
<organism evidence="5 6">
    <name type="scientific">Rhabdobacter roseus</name>
    <dbReference type="NCBI Taxonomy" id="1655419"/>
    <lineage>
        <taxon>Bacteria</taxon>
        <taxon>Pseudomonadati</taxon>
        <taxon>Bacteroidota</taxon>
        <taxon>Cytophagia</taxon>
        <taxon>Cytophagales</taxon>
        <taxon>Cytophagaceae</taxon>
        <taxon>Rhabdobacter</taxon>
    </lineage>
</organism>
<dbReference type="PIRSF" id="PIRSF000390">
    <property type="entry name" value="PLP_StrS"/>
    <property type="match status" value="1"/>
</dbReference>
<dbReference type="InterPro" id="IPR000653">
    <property type="entry name" value="DegT/StrS_aminotransferase"/>
</dbReference>
<proteinExistence type="inferred from homology"/>
<dbReference type="InterPro" id="IPR015422">
    <property type="entry name" value="PyrdxlP-dep_Trfase_small"/>
</dbReference>
<evidence type="ECO:0000256" key="2">
    <source>
        <dbReference type="PIRSR" id="PIRSR000390-1"/>
    </source>
</evidence>
<dbReference type="Gene3D" id="3.40.640.10">
    <property type="entry name" value="Type I PLP-dependent aspartate aminotransferase-like (Major domain)"/>
    <property type="match status" value="1"/>
</dbReference>
<comment type="caution">
    <text evidence="5">The sequence shown here is derived from an EMBL/GenBank/DDBJ whole genome shotgun (WGS) entry which is preliminary data.</text>
</comment>
<dbReference type="GO" id="GO:0000271">
    <property type="term" value="P:polysaccharide biosynthetic process"/>
    <property type="evidence" value="ECO:0007669"/>
    <property type="project" value="TreeGrafter"/>
</dbReference>
<dbReference type="CDD" id="cd00616">
    <property type="entry name" value="AHBA_syn"/>
    <property type="match status" value="1"/>
</dbReference>
<dbReference type="GO" id="GO:0030170">
    <property type="term" value="F:pyridoxal phosphate binding"/>
    <property type="evidence" value="ECO:0007669"/>
    <property type="project" value="TreeGrafter"/>
</dbReference>
<dbReference type="InterPro" id="IPR015421">
    <property type="entry name" value="PyrdxlP-dep_Trfase_major"/>
</dbReference>
<dbReference type="RefSeq" id="WP_184174811.1">
    <property type="nucleotide sequence ID" value="NZ_JACHGF010000004.1"/>
</dbReference>
<dbReference type="AlphaFoldDB" id="A0A840TXD0"/>
<feature type="modified residue" description="N6-(pyridoxal phosphate)lysine" evidence="3">
    <location>
        <position position="191"/>
    </location>
</feature>
<accession>A0A840TXD0</accession>
<gene>
    <name evidence="5" type="ORF">HNQ92_003006</name>
</gene>
<dbReference type="EMBL" id="JACHGF010000004">
    <property type="protein sequence ID" value="MBB5284858.1"/>
    <property type="molecule type" value="Genomic_DNA"/>
</dbReference>